<evidence type="ECO:0000313" key="2">
    <source>
        <dbReference type="EMBL" id="MPY67915.1"/>
    </source>
</evidence>
<feature type="transmembrane region" description="Helical" evidence="1">
    <location>
        <begin position="77"/>
        <end position="100"/>
    </location>
</feature>
<organism evidence="2 3">
    <name type="scientific">Deinococcus terrestris</name>
    <dbReference type="NCBI Taxonomy" id="2651870"/>
    <lineage>
        <taxon>Bacteria</taxon>
        <taxon>Thermotogati</taxon>
        <taxon>Deinococcota</taxon>
        <taxon>Deinococci</taxon>
        <taxon>Deinococcales</taxon>
        <taxon>Deinococcaceae</taxon>
        <taxon>Deinococcus</taxon>
    </lineage>
</organism>
<feature type="transmembrane region" description="Helical" evidence="1">
    <location>
        <begin position="106"/>
        <end position="127"/>
    </location>
</feature>
<name>A0A7X1TSK8_9DEIO</name>
<dbReference type="Proteomes" id="UP000484842">
    <property type="component" value="Unassembled WGS sequence"/>
</dbReference>
<accession>A0A7X1TSK8</accession>
<feature type="transmembrane region" description="Helical" evidence="1">
    <location>
        <begin position="189"/>
        <end position="208"/>
    </location>
</feature>
<sequence>MTAPPAPTSIPSASLTVEALAVADAYRQRTSRQNLPAREKDFHQCVEYLSSVPGFTLARAEAGAEFLKAELAQQQTLWVRFGTNGGNYIAVALPFLTLAALSNAQVLTTITAIISTILLGMVFVLGARFDVVQDTYRIAESLLKSAAKYPKKHDQEKGQDDDPNARIVVAKTQDVLATLKRAQTMMIRTVIIGLASAAVAVLIIRVMSG</sequence>
<dbReference type="EMBL" id="WBSL01000011">
    <property type="protein sequence ID" value="MPY67915.1"/>
    <property type="molecule type" value="Genomic_DNA"/>
</dbReference>
<evidence type="ECO:0000256" key="1">
    <source>
        <dbReference type="SAM" id="Phobius"/>
    </source>
</evidence>
<comment type="caution">
    <text evidence="2">The sequence shown here is derived from an EMBL/GenBank/DDBJ whole genome shotgun (WGS) entry which is preliminary data.</text>
</comment>
<keyword evidence="1" id="KW-0472">Membrane</keyword>
<keyword evidence="3" id="KW-1185">Reference proteome</keyword>
<gene>
    <name evidence="2" type="ORF">F8S09_14725</name>
</gene>
<keyword evidence="1" id="KW-1133">Transmembrane helix</keyword>
<dbReference type="RefSeq" id="WP_152872229.1">
    <property type="nucleotide sequence ID" value="NZ_WBSL01000011.1"/>
</dbReference>
<evidence type="ECO:0000313" key="3">
    <source>
        <dbReference type="Proteomes" id="UP000484842"/>
    </source>
</evidence>
<keyword evidence="1" id="KW-0812">Transmembrane</keyword>
<proteinExistence type="predicted"/>
<dbReference type="AlphaFoldDB" id="A0A7X1TSK8"/>
<protein>
    <submittedName>
        <fullName evidence="2">Uncharacterized protein</fullName>
    </submittedName>
</protein>
<reference evidence="2 3" key="1">
    <citation type="submission" date="2019-10" db="EMBL/GenBank/DDBJ databases">
        <title>Deinococcus sp. isolated from soil.</title>
        <authorList>
            <person name="Li Y."/>
            <person name="Wang J."/>
        </authorList>
    </citation>
    <scope>NUCLEOTIDE SEQUENCE [LARGE SCALE GENOMIC DNA]</scope>
    <source>
        <strain evidence="2 3">SDU3-2</strain>
    </source>
</reference>